<organism evidence="2 3">
    <name type="scientific">Panicum virgatum</name>
    <name type="common">Blackwell switchgrass</name>
    <dbReference type="NCBI Taxonomy" id="38727"/>
    <lineage>
        <taxon>Eukaryota</taxon>
        <taxon>Viridiplantae</taxon>
        <taxon>Streptophyta</taxon>
        <taxon>Embryophyta</taxon>
        <taxon>Tracheophyta</taxon>
        <taxon>Spermatophyta</taxon>
        <taxon>Magnoliopsida</taxon>
        <taxon>Liliopsida</taxon>
        <taxon>Poales</taxon>
        <taxon>Poaceae</taxon>
        <taxon>PACMAD clade</taxon>
        <taxon>Panicoideae</taxon>
        <taxon>Panicodae</taxon>
        <taxon>Paniceae</taxon>
        <taxon>Panicinae</taxon>
        <taxon>Panicum</taxon>
        <taxon>Panicum sect. Hiantes</taxon>
    </lineage>
</organism>
<accession>A0A8T0WIM1</accession>
<proteinExistence type="predicted"/>
<evidence type="ECO:0000256" key="1">
    <source>
        <dbReference type="SAM" id="MobiDB-lite"/>
    </source>
</evidence>
<evidence type="ECO:0000313" key="3">
    <source>
        <dbReference type="Proteomes" id="UP000823388"/>
    </source>
</evidence>
<evidence type="ECO:0000313" key="2">
    <source>
        <dbReference type="EMBL" id="KAG2647860.1"/>
    </source>
</evidence>
<protein>
    <submittedName>
        <fullName evidence="2">Uncharacterized protein</fullName>
    </submittedName>
</protein>
<comment type="caution">
    <text evidence="2">The sequence shown here is derived from an EMBL/GenBank/DDBJ whole genome shotgun (WGS) entry which is preliminary data.</text>
</comment>
<sequence length="179" mass="17771">MFRMDSTSFFSRLSILSPRVPATADDSMSLITGDPGTAPGPPPPPGSTVAVAGPRFSLLAATATVHDGDASATIVVDAALTAHNPNAHATALYGQLRASASYAGVPLGAAAAAGAAGPGRRGAVGPAHVVDLSEAGSWRAGSAEGAHRGAAPVEGGVLGVRQAWAHRGLRRRRGAVVGR</sequence>
<name>A0A8T0WIM1_PANVG</name>
<dbReference type="Proteomes" id="UP000823388">
    <property type="component" value="Chromosome 1N"/>
</dbReference>
<keyword evidence="3" id="KW-1185">Reference proteome</keyword>
<dbReference type="EMBL" id="CM029038">
    <property type="protein sequence ID" value="KAG2647860.1"/>
    <property type="molecule type" value="Genomic_DNA"/>
</dbReference>
<gene>
    <name evidence="2" type="ORF">PVAP13_1NG006000</name>
</gene>
<dbReference type="AlphaFoldDB" id="A0A8T0WIM1"/>
<reference evidence="2" key="1">
    <citation type="submission" date="2020-05" db="EMBL/GenBank/DDBJ databases">
        <title>WGS assembly of Panicum virgatum.</title>
        <authorList>
            <person name="Lovell J.T."/>
            <person name="Jenkins J."/>
            <person name="Shu S."/>
            <person name="Juenger T.E."/>
            <person name="Schmutz J."/>
        </authorList>
    </citation>
    <scope>NUCLEOTIDE SEQUENCE</scope>
    <source>
        <strain evidence="2">AP13</strain>
    </source>
</reference>
<feature type="region of interest" description="Disordered" evidence="1">
    <location>
        <begin position="26"/>
        <end position="47"/>
    </location>
</feature>